<feature type="transmembrane region" description="Helical" evidence="2">
    <location>
        <begin position="264"/>
        <end position="285"/>
    </location>
</feature>
<evidence type="ECO:0000259" key="3">
    <source>
        <dbReference type="Pfam" id="PF25085"/>
    </source>
</evidence>
<feature type="transmembrane region" description="Helical" evidence="2">
    <location>
        <begin position="38"/>
        <end position="59"/>
    </location>
</feature>
<evidence type="ECO:0000313" key="4">
    <source>
        <dbReference type="EMBL" id="CUU58100.1"/>
    </source>
</evidence>
<dbReference type="PANTHER" id="PTHR35982">
    <property type="entry name" value="AGAP005361-PA"/>
    <property type="match status" value="1"/>
</dbReference>
<dbReference type="InterPro" id="IPR056704">
    <property type="entry name" value="DUF7802"/>
</dbReference>
<gene>
    <name evidence="4" type="ORF">Ga0074812_1179</name>
</gene>
<feature type="transmembrane region" description="Helical" evidence="2">
    <location>
        <begin position="198"/>
        <end position="218"/>
    </location>
</feature>
<reference evidence="5" key="1">
    <citation type="submission" date="2015-11" db="EMBL/GenBank/DDBJ databases">
        <authorList>
            <person name="Varghese N."/>
        </authorList>
    </citation>
    <scope>NUCLEOTIDE SEQUENCE [LARGE SCALE GENOMIC DNA]</scope>
    <source>
        <strain evidence="5">DSM 45899</strain>
    </source>
</reference>
<keyword evidence="2" id="KW-1133">Transmembrane helix</keyword>
<dbReference type="Pfam" id="PF25085">
    <property type="entry name" value="DUF7802"/>
    <property type="match status" value="1"/>
</dbReference>
<dbReference type="AlphaFoldDB" id="A0A0S4QS28"/>
<feature type="transmembrane region" description="Helical" evidence="2">
    <location>
        <begin position="118"/>
        <end position="137"/>
    </location>
</feature>
<feature type="transmembrane region" description="Helical" evidence="2">
    <location>
        <begin position="365"/>
        <end position="383"/>
    </location>
</feature>
<organism evidence="4 5">
    <name type="scientific">Parafrankia irregularis</name>
    <dbReference type="NCBI Taxonomy" id="795642"/>
    <lineage>
        <taxon>Bacteria</taxon>
        <taxon>Bacillati</taxon>
        <taxon>Actinomycetota</taxon>
        <taxon>Actinomycetes</taxon>
        <taxon>Frankiales</taxon>
        <taxon>Frankiaceae</taxon>
        <taxon>Parafrankia</taxon>
    </lineage>
</organism>
<keyword evidence="2" id="KW-0472">Membrane</keyword>
<dbReference type="EMBL" id="FAOZ01000017">
    <property type="protein sequence ID" value="CUU58100.1"/>
    <property type="molecule type" value="Genomic_DNA"/>
</dbReference>
<evidence type="ECO:0000313" key="5">
    <source>
        <dbReference type="Proteomes" id="UP000198802"/>
    </source>
</evidence>
<feature type="compositionally biased region" description="Low complexity" evidence="1">
    <location>
        <begin position="298"/>
        <end position="314"/>
    </location>
</feature>
<dbReference type="Proteomes" id="UP000198802">
    <property type="component" value="Unassembled WGS sequence"/>
</dbReference>
<feature type="transmembrane region" description="Helical" evidence="2">
    <location>
        <begin position="71"/>
        <end position="90"/>
    </location>
</feature>
<evidence type="ECO:0000256" key="2">
    <source>
        <dbReference type="SAM" id="Phobius"/>
    </source>
</evidence>
<protein>
    <recommendedName>
        <fullName evidence="3">DUF7802 domain-containing protein</fullName>
    </recommendedName>
</protein>
<name>A0A0S4QS28_9ACTN</name>
<proteinExistence type="predicted"/>
<feature type="transmembrane region" description="Helical" evidence="2">
    <location>
        <begin position="149"/>
        <end position="166"/>
    </location>
</feature>
<accession>A0A0S4QS28</accession>
<evidence type="ECO:0000256" key="1">
    <source>
        <dbReference type="SAM" id="MobiDB-lite"/>
    </source>
</evidence>
<feature type="domain" description="DUF7802" evidence="3">
    <location>
        <begin position="42"/>
        <end position="204"/>
    </location>
</feature>
<keyword evidence="2" id="KW-0812">Transmembrane</keyword>
<dbReference type="PANTHER" id="PTHR35982:SF1">
    <property type="entry name" value="SPIROCYCLASE, AVEC FAMILY"/>
    <property type="match status" value="1"/>
</dbReference>
<dbReference type="RefSeq" id="WP_091280666.1">
    <property type="nucleotide sequence ID" value="NZ_FAOZ01000017.1"/>
</dbReference>
<keyword evidence="5" id="KW-1185">Reference proteome</keyword>
<sequence>MSAPCSAAFRALAEKLGGIPCDPDPVASLRSPADLANWTLPVIEILMIGGAVLALAHAARHRRRTGNPAYLALWFAPIVYALVIEPPLYFPEQFGIDDRIDLIFVHNVFTVQFMFDRLPLYILAVYVAVPYLACALVDRVGVFDRRGRLVGAICVGFVHQCFYEIFDHIGPQLRWWAWNPDAATNEPALGSVPLSSTVIFGLVGPAILAFLWRALIAEPAGRRTLGSPGLVGRVVAVGVLTPVLLPVAGAPLGYLTTAEHPNHALMAAVFGVMLAAAAAVALPALAPARRRPPPAAPVSPEVPAAEDPAEPATPAAPADRFVNGYAVLYGTIYLAVFVVLWLTALPDLLSAHEGVTDDGTPIGNPYYALGCAAVCVWVVALAARNTRGAMSAPTTENVRELHELREEEQEVAGNGQS</sequence>
<feature type="region of interest" description="Disordered" evidence="1">
    <location>
        <begin position="292"/>
        <end position="314"/>
    </location>
</feature>
<feature type="transmembrane region" description="Helical" evidence="2">
    <location>
        <begin position="230"/>
        <end position="252"/>
    </location>
</feature>
<feature type="transmembrane region" description="Helical" evidence="2">
    <location>
        <begin position="326"/>
        <end position="345"/>
    </location>
</feature>